<evidence type="ECO:0000259" key="12">
    <source>
        <dbReference type="PROSITE" id="PS50968"/>
    </source>
</evidence>
<name>A0A6A6WHT4_9PEZI</name>
<dbReference type="PANTHER" id="PTHR43178">
    <property type="entry name" value="DIHYDROLIPOAMIDE ACETYLTRANSFERASE COMPONENT OF PYRUVATE DEHYDROGENASE COMPLEX"/>
    <property type="match status" value="1"/>
</dbReference>
<evidence type="ECO:0000256" key="10">
    <source>
        <dbReference type="RuleBase" id="RU003423"/>
    </source>
</evidence>
<reference evidence="14" key="1">
    <citation type="journal article" date="2020" name="Stud. Mycol.">
        <title>101 Dothideomycetes genomes: a test case for predicting lifestyles and emergence of pathogens.</title>
        <authorList>
            <person name="Haridas S."/>
            <person name="Albert R."/>
            <person name="Binder M."/>
            <person name="Bloem J."/>
            <person name="Labutti K."/>
            <person name="Salamov A."/>
            <person name="Andreopoulos B."/>
            <person name="Baker S."/>
            <person name="Barry K."/>
            <person name="Bills G."/>
            <person name="Bluhm B."/>
            <person name="Cannon C."/>
            <person name="Castanera R."/>
            <person name="Culley D."/>
            <person name="Daum C."/>
            <person name="Ezra D."/>
            <person name="Gonzalez J."/>
            <person name="Henrissat B."/>
            <person name="Kuo A."/>
            <person name="Liang C."/>
            <person name="Lipzen A."/>
            <person name="Lutzoni F."/>
            <person name="Magnuson J."/>
            <person name="Mondo S."/>
            <person name="Nolan M."/>
            <person name="Ohm R."/>
            <person name="Pangilinan J."/>
            <person name="Park H.-J."/>
            <person name="Ramirez L."/>
            <person name="Alfaro M."/>
            <person name="Sun H."/>
            <person name="Tritt A."/>
            <person name="Yoshinaga Y."/>
            <person name="Zwiers L.-H."/>
            <person name="Turgeon B."/>
            <person name="Goodwin S."/>
            <person name="Spatafora J."/>
            <person name="Crous P."/>
            <person name="Grigoriev I."/>
        </authorList>
    </citation>
    <scope>NUCLEOTIDE SEQUENCE</scope>
    <source>
        <strain evidence="14">CBS 121739</strain>
    </source>
</reference>
<evidence type="ECO:0000256" key="4">
    <source>
        <dbReference type="ARBA" id="ARBA00022679"/>
    </source>
</evidence>
<dbReference type="InterPro" id="IPR036625">
    <property type="entry name" value="E3-bd_dom_sf"/>
</dbReference>
<dbReference type="Gene3D" id="4.10.320.10">
    <property type="entry name" value="E3-binding domain"/>
    <property type="match status" value="1"/>
</dbReference>
<dbReference type="PROSITE" id="PS51826">
    <property type="entry name" value="PSBD"/>
    <property type="match status" value="1"/>
</dbReference>
<dbReference type="AlphaFoldDB" id="A0A6A6WHT4"/>
<evidence type="ECO:0000256" key="8">
    <source>
        <dbReference type="ARBA" id="ARBA00023315"/>
    </source>
</evidence>
<dbReference type="PROSITE" id="PS00189">
    <property type="entry name" value="LIPOYL"/>
    <property type="match status" value="1"/>
</dbReference>
<dbReference type="OrthoDB" id="15567at2759"/>
<evidence type="ECO:0000256" key="2">
    <source>
        <dbReference type="ARBA" id="ARBA00004305"/>
    </source>
</evidence>
<dbReference type="InterPro" id="IPR004167">
    <property type="entry name" value="PSBD"/>
</dbReference>
<dbReference type="RefSeq" id="XP_033604007.1">
    <property type="nucleotide sequence ID" value="XM_033747893.1"/>
</dbReference>
<dbReference type="Gene3D" id="2.40.50.100">
    <property type="match status" value="1"/>
</dbReference>
<dbReference type="InterPro" id="IPR011053">
    <property type="entry name" value="Single_hybrid_motif"/>
</dbReference>
<dbReference type="PANTHER" id="PTHR43178:SF5">
    <property type="entry name" value="LIPOAMIDE ACYLTRANSFERASE COMPONENT OF BRANCHED-CHAIN ALPHA-KETO ACID DEHYDROGENASE COMPLEX, MITOCHONDRIAL"/>
    <property type="match status" value="1"/>
</dbReference>
<dbReference type="Pfam" id="PF02817">
    <property type="entry name" value="E3_binding"/>
    <property type="match status" value="1"/>
</dbReference>
<keyword evidence="8 10" id="KW-0012">Acyltransferase</keyword>
<evidence type="ECO:0000259" key="13">
    <source>
        <dbReference type="PROSITE" id="PS51826"/>
    </source>
</evidence>
<dbReference type="SUPFAM" id="SSF52777">
    <property type="entry name" value="CoA-dependent acyltransferases"/>
    <property type="match status" value="1"/>
</dbReference>
<feature type="domain" description="Peripheral subunit-binding (PSBD)" evidence="13">
    <location>
        <begin position="179"/>
        <end position="216"/>
    </location>
</feature>
<dbReference type="GO" id="GO:0005829">
    <property type="term" value="C:cytosol"/>
    <property type="evidence" value="ECO:0007669"/>
    <property type="project" value="UniProtKB-ARBA"/>
</dbReference>
<dbReference type="InterPro" id="IPR050743">
    <property type="entry name" value="2-oxoacid_DH_E2_comp"/>
</dbReference>
<evidence type="ECO:0000256" key="6">
    <source>
        <dbReference type="ARBA" id="ARBA00022946"/>
    </source>
</evidence>
<sequence>MHRVSLRSIGQCLRAQKTSSHTLRGLQNPYRQFHVSAPLAVVKPYLLADIGEGITECQIIQWFVEPGATVEQFDKICEVQSDKATVEITSRFDGVIKKRYYEADDMAKVGKPLVDIDIKGELSPEDEALVKDPERPSIRNETSEHKGTTIEARLLSTTETERDITSFDESRPLSKHATLATPAVRHMIKERNLDITRIQGTGKDGRVLKEDVQKHAAGSHTNTTPPSYSLSTPPTPLAEDKTLPLTAVQSQMFKTMTRSLSIPHFLYTDTVSFTSLTPLRRKLNATRQTTNTPTLSSLPFIIKAVSLALEAYPLLNAHLDTTSNTSKPHLIQKAAHNIGIAIDSPAGLLVPVLRNVQAHTITSLAAEIHRLSSLARAGKLSSADLTGATFTISNIGSIGGTAVAPVIVPPQVGILGIGRSRVVPAFGENGELVRREECVFSWSADHRVIDGAMAARCAEMVRGYLEDVETMLVRLR</sequence>
<dbReference type="InterPro" id="IPR023213">
    <property type="entry name" value="CAT-like_dom_sf"/>
</dbReference>
<comment type="catalytic activity">
    <reaction evidence="9">
        <text>N(6)-[(R)-dihydrolipoyl]-L-lysyl-[protein] + 2-methylpropanoyl-CoA = N(6)-[(R)-S(8)-2-methylpropanoyldihydrolipoyl]-L-lysyl-[protein] + CoA</text>
        <dbReference type="Rhea" id="RHEA:18865"/>
        <dbReference type="Rhea" id="RHEA-COMP:10475"/>
        <dbReference type="Rhea" id="RHEA-COMP:10497"/>
        <dbReference type="ChEBI" id="CHEBI:57287"/>
        <dbReference type="ChEBI" id="CHEBI:57338"/>
        <dbReference type="ChEBI" id="CHEBI:83100"/>
        <dbReference type="ChEBI" id="CHEBI:83142"/>
        <dbReference type="EC" id="2.3.1.168"/>
    </reaction>
    <physiologicalReaction direction="left-to-right" evidence="9">
        <dbReference type="Rhea" id="RHEA:18866"/>
    </physiologicalReaction>
</comment>
<dbReference type="CDD" id="cd06849">
    <property type="entry name" value="lipoyl_domain"/>
    <property type="match status" value="1"/>
</dbReference>
<keyword evidence="5 10" id="KW-0450">Lipoyl</keyword>
<gene>
    <name evidence="14" type="ORF">EJ05DRAFT_507214</name>
</gene>
<dbReference type="EC" id="2.3.1.-" evidence="10"/>
<dbReference type="FunFam" id="2.40.50.100:FF:000013">
    <property type="entry name" value="Dihydrolipoamide acetyltransferase component of pyruvate dehydrogenase complex"/>
    <property type="match status" value="1"/>
</dbReference>
<keyword evidence="4 10" id="KW-0808">Transferase</keyword>
<evidence type="ECO:0000256" key="1">
    <source>
        <dbReference type="ARBA" id="ARBA00001938"/>
    </source>
</evidence>
<keyword evidence="6" id="KW-0809">Transit peptide</keyword>
<comment type="cofactor">
    <cofactor evidence="1 10">
        <name>(R)-lipoate</name>
        <dbReference type="ChEBI" id="CHEBI:83088"/>
    </cofactor>
</comment>
<comment type="subcellular location">
    <subcellularLocation>
        <location evidence="2">Mitochondrion matrix</location>
    </subcellularLocation>
</comment>
<dbReference type="InterPro" id="IPR001078">
    <property type="entry name" value="2-oxoacid_DH_actylTfrase"/>
</dbReference>
<evidence type="ECO:0000256" key="3">
    <source>
        <dbReference type="ARBA" id="ARBA00007317"/>
    </source>
</evidence>
<evidence type="ECO:0000256" key="11">
    <source>
        <dbReference type="SAM" id="MobiDB-lite"/>
    </source>
</evidence>
<dbReference type="Gene3D" id="3.30.559.10">
    <property type="entry name" value="Chloramphenicol acetyltransferase-like domain"/>
    <property type="match status" value="1"/>
</dbReference>
<dbReference type="InterPro" id="IPR003016">
    <property type="entry name" value="2-oxoA_DH_lipoyl-BS"/>
</dbReference>
<feature type="compositionally biased region" description="Basic and acidic residues" evidence="11">
    <location>
        <begin position="125"/>
        <end position="148"/>
    </location>
</feature>
<organism evidence="14 15">
    <name type="scientific">Pseudovirgaria hyperparasitica</name>
    <dbReference type="NCBI Taxonomy" id="470096"/>
    <lineage>
        <taxon>Eukaryota</taxon>
        <taxon>Fungi</taxon>
        <taxon>Dikarya</taxon>
        <taxon>Ascomycota</taxon>
        <taxon>Pezizomycotina</taxon>
        <taxon>Dothideomycetes</taxon>
        <taxon>Dothideomycetes incertae sedis</taxon>
        <taxon>Acrospermales</taxon>
        <taxon>Acrospermaceae</taxon>
        <taxon>Pseudovirgaria</taxon>
    </lineage>
</organism>
<feature type="region of interest" description="Disordered" evidence="11">
    <location>
        <begin position="125"/>
        <end position="150"/>
    </location>
</feature>
<dbReference type="PROSITE" id="PS50968">
    <property type="entry name" value="BIOTINYL_LIPOYL"/>
    <property type="match status" value="1"/>
</dbReference>
<evidence type="ECO:0000313" key="15">
    <source>
        <dbReference type="Proteomes" id="UP000799437"/>
    </source>
</evidence>
<evidence type="ECO:0000313" key="14">
    <source>
        <dbReference type="EMBL" id="KAF2761556.1"/>
    </source>
</evidence>
<feature type="region of interest" description="Disordered" evidence="11">
    <location>
        <begin position="212"/>
        <end position="238"/>
    </location>
</feature>
<feature type="domain" description="Lipoyl-binding" evidence="12">
    <location>
        <begin position="38"/>
        <end position="117"/>
    </location>
</feature>
<dbReference type="FunFam" id="3.30.559.10:FF:000007">
    <property type="entry name" value="Dihydrolipoamide acetyltransferase component of pyruvate dehydrogenase complex"/>
    <property type="match status" value="1"/>
</dbReference>
<proteinExistence type="inferred from homology"/>
<dbReference type="GeneID" id="54488947"/>
<dbReference type="GO" id="GO:0045333">
    <property type="term" value="P:cellular respiration"/>
    <property type="evidence" value="ECO:0007669"/>
    <property type="project" value="UniProtKB-ARBA"/>
</dbReference>
<dbReference type="Proteomes" id="UP000799437">
    <property type="component" value="Unassembled WGS sequence"/>
</dbReference>
<dbReference type="Pfam" id="PF00198">
    <property type="entry name" value="2-oxoacid_dh"/>
    <property type="match status" value="1"/>
</dbReference>
<dbReference type="SUPFAM" id="SSF47005">
    <property type="entry name" value="Peripheral subunit-binding domain of 2-oxo acid dehydrogenase complex"/>
    <property type="match status" value="1"/>
</dbReference>
<dbReference type="EMBL" id="ML996566">
    <property type="protein sequence ID" value="KAF2761556.1"/>
    <property type="molecule type" value="Genomic_DNA"/>
</dbReference>
<dbReference type="FunFam" id="4.10.320.10:FF:000002">
    <property type="entry name" value="Dihydrolipoamide acetyltransferase component of pyruvate dehydrogenase complex"/>
    <property type="match status" value="1"/>
</dbReference>
<dbReference type="GO" id="GO:0031405">
    <property type="term" value="F:lipoic acid binding"/>
    <property type="evidence" value="ECO:0007669"/>
    <property type="project" value="TreeGrafter"/>
</dbReference>
<evidence type="ECO:0000256" key="7">
    <source>
        <dbReference type="ARBA" id="ARBA00023128"/>
    </source>
</evidence>
<comment type="similarity">
    <text evidence="3 10">Belongs to the 2-oxoacid dehydrogenase family.</text>
</comment>
<keyword evidence="7" id="KW-0496">Mitochondrion</keyword>
<dbReference type="SUPFAM" id="SSF51230">
    <property type="entry name" value="Single hybrid motif"/>
    <property type="match status" value="1"/>
</dbReference>
<dbReference type="Pfam" id="PF00364">
    <property type="entry name" value="Biotin_lipoyl"/>
    <property type="match status" value="1"/>
</dbReference>
<evidence type="ECO:0000256" key="9">
    <source>
        <dbReference type="ARBA" id="ARBA00051775"/>
    </source>
</evidence>
<keyword evidence="15" id="KW-1185">Reference proteome</keyword>
<dbReference type="GO" id="GO:0016407">
    <property type="term" value="F:acetyltransferase activity"/>
    <property type="evidence" value="ECO:0007669"/>
    <property type="project" value="TreeGrafter"/>
</dbReference>
<dbReference type="GO" id="GO:0043754">
    <property type="term" value="F:dihydrolipoamide branched chain acyltransferase activity"/>
    <property type="evidence" value="ECO:0007669"/>
    <property type="project" value="UniProtKB-EC"/>
</dbReference>
<feature type="compositionally biased region" description="Low complexity" evidence="11">
    <location>
        <begin position="221"/>
        <end position="232"/>
    </location>
</feature>
<dbReference type="InterPro" id="IPR000089">
    <property type="entry name" value="Biotin_lipoyl"/>
</dbReference>
<evidence type="ECO:0000256" key="5">
    <source>
        <dbReference type="ARBA" id="ARBA00022823"/>
    </source>
</evidence>
<accession>A0A6A6WHT4</accession>
<protein>
    <recommendedName>
        <fullName evidence="10">Dihydrolipoamide acetyltransferase component of pyruvate dehydrogenase complex</fullName>
        <ecNumber evidence="10">2.3.1.-</ecNumber>
    </recommendedName>
</protein>
<dbReference type="GO" id="GO:0005759">
    <property type="term" value="C:mitochondrial matrix"/>
    <property type="evidence" value="ECO:0007669"/>
    <property type="project" value="UniProtKB-SubCell"/>
</dbReference>